<evidence type="ECO:0000313" key="1">
    <source>
        <dbReference type="EMBL" id="RLU22625.1"/>
    </source>
</evidence>
<dbReference type="Proteomes" id="UP000279307">
    <property type="component" value="Chromosome 5"/>
</dbReference>
<comment type="caution">
    <text evidence="1">The sequence shown here is derived from an EMBL/GenBank/DDBJ whole genome shotgun (WGS) entry which is preliminary data.</text>
</comment>
<dbReference type="EMBL" id="QOIP01000005">
    <property type="protein sequence ID" value="RLU22625.1"/>
    <property type="molecule type" value="Genomic_DNA"/>
</dbReference>
<name>A0A3L8DQB3_OOCBI</name>
<protein>
    <submittedName>
        <fullName evidence="1">Uncharacterized protein</fullName>
    </submittedName>
</protein>
<sequence>MQPHTDAHRRIRQVTAQVGYQRVREDRSRRTDVGVANTNAARRHSFVQRSRNGHLDAVNSLIKRPNVSTIERRNWNGYGVIRGLCSWQPPPECEPVGNSCIEPKAAGCRPIQSTGRPGRLVALFLFFLHTQAGGGRQVNVLAEHRKCRRQERRYKSYYGGERHRRKKGE</sequence>
<organism evidence="1">
    <name type="scientific">Ooceraea biroi</name>
    <name type="common">Clonal raider ant</name>
    <name type="synonym">Cerapachys biroi</name>
    <dbReference type="NCBI Taxonomy" id="2015173"/>
    <lineage>
        <taxon>Eukaryota</taxon>
        <taxon>Metazoa</taxon>
        <taxon>Ecdysozoa</taxon>
        <taxon>Arthropoda</taxon>
        <taxon>Hexapoda</taxon>
        <taxon>Insecta</taxon>
        <taxon>Pterygota</taxon>
        <taxon>Neoptera</taxon>
        <taxon>Endopterygota</taxon>
        <taxon>Hymenoptera</taxon>
        <taxon>Apocrita</taxon>
        <taxon>Aculeata</taxon>
        <taxon>Formicoidea</taxon>
        <taxon>Formicidae</taxon>
        <taxon>Dorylinae</taxon>
        <taxon>Ooceraea</taxon>
    </lineage>
</organism>
<accession>A0A3L8DQB3</accession>
<reference evidence="1" key="2">
    <citation type="submission" date="2018-07" db="EMBL/GenBank/DDBJ databases">
        <authorList>
            <person name="Mckenzie S.K."/>
            <person name="Kronauer D.J.C."/>
        </authorList>
    </citation>
    <scope>NUCLEOTIDE SEQUENCE</scope>
    <source>
        <strain evidence="1">Clonal line C1</strain>
    </source>
</reference>
<dbReference type="AlphaFoldDB" id="A0A3L8DQB3"/>
<proteinExistence type="predicted"/>
<gene>
    <name evidence="1" type="ORF">DMN91_004903</name>
</gene>
<reference evidence="1" key="1">
    <citation type="journal article" date="2018" name="Genome Res.">
        <title>The genomic architecture and molecular evolution of ant odorant receptors.</title>
        <authorList>
            <person name="McKenzie S.K."/>
            <person name="Kronauer D.J.C."/>
        </authorList>
    </citation>
    <scope>NUCLEOTIDE SEQUENCE [LARGE SCALE GENOMIC DNA]</scope>
    <source>
        <strain evidence="1">Clonal line C1</strain>
    </source>
</reference>